<evidence type="ECO:0000259" key="4">
    <source>
        <dbReference type="Pfam" id="PF03160"/>
    </source>
</evidence>
<evidence type="ECO:0000256" key="3">
    <source>
        <dbReference type="ARBA" id="ARBA00022837"/>
    </source>
</evidence>
<name>A0ABY3YK31_9FLAO</name>
<feature type="domain" description="Calx-beta" evidence="4">
    <location>
        <begin position="34"/>
        <end position="148"/>
    </location>
</feature>
<dbReference type="InterPro" id="IPR003644">
    <property type="entry name" value="Calx_beta"/>
</dbReference>
<sequence>MKKNKLVYLLSIVCVLLQSCSDDDTVNDPVFEFISFQSETITVSENAASIESVPVTLRLYGYEPKEAITVNLATINNNVEEGVDYSLSGKSITFKPGSFISDTLFVSTIDNASGSDSERSFSLNIESISNPDIKSGLGIENPSNASLKIVIADDECTRTIDVFNAATLSNQNDKGTTTISSVLNGNVVTLTGDLMAYAPFSNATLDVTLIPASEGATKGEATFGIFDAGTDSSGYTYQFRQVGEGTYDVCSGEILIEFEVYWLEGEIWEYWYTSNNRIRL</sequence>
<reference evidence="5 6" key="1">
    <citation type="journal article" date="2018" name="Int. J. Syst. Evol. Microbiol.">
        <title>Zhouia spongiae sp. nov., isolated from a marine sponge.</title>
        <authorList>
            <person name="Zhuang L."/>
            <person name="Lin B."/>
            <person name="Qin F."/>
            <person name="Luo L."/>
        </authorList>
    </citation>
    <scope>NUCLEOTIDE SEQUENCE [LARGE SCALE GENOMIC DNA]</scope>
    <source>
        <strain evidence="5 6">HN-Y44</strain>
    </source>
</reference>
<protein>
    <recommendedName>
        <fullName evidence="4">Calx-beta domain-containing protein</fullName>
    </recommendedName>
</protein>
<evidence type="ECO:0000313" key="5">
    <source>
        <dbReference type="EMBL" id="UNY97960.1"/>
    </source>
</evidence>
<keyword evidence="2" id="KW-0677">Repeat</keyword>
<dbReference type="RefSeq" id="WP_242936371.1">
    <property type="nucleotide sequence ID" value="NZ_CP094326.1"/>
</dbReference>
<dbReference type="PROSITE" id="PS51257">
    <property type="entry name" value="PROKAR_LIPOPROTEIN"/>
    <property type="match status" value="1"/>
</dbReference>
<dbReference type="EMBL" id="CP094326">
    <property type="protein sequence ID" value="UNY97960.1"/>
    <property type="molecule type" value="Genomic_DNA"/>
</dbReference>
<evidence type="ECO:0000313" key="6">
    <source>
        <dbReference type="Proteomes" id="UP000829476"/>
    </source>
</evidence>
<evidence type="ECO:0000256" key="2">
    <source>
        <dbReference type="ARBA" id="ARBA00022737"/>
    </source>
</evidence>
<keyword evidence="6" id="KW-1185">Reference proteome</keyword>
<dbReference type="Pfam" id="PF03160">
    <property type="entry name" value="Calx-beta"/>
    <property type="match status" value="1"/>
</dbReference>
<proteinExistence type="predicted"/>
<dbReference type="SUPFAM" id="SSF141072">
    <property type="entry name" value="CalX-like"/>
    <property type="match status" value="1"/>
</dbReference>
<accession>A0ABY3YK31</accession>
<evidence type="ECO:0000256" key="1">
    <source>
        <dbReference type="ARBA" id="ARBA00022729"/>
    </source>
</evidence>
<dbReference type="InterPro" id="IPR038081">
    <property type="entry name" value="CalX-like_sf"/>
</dbReference>
<organism evidence="5 6">
    <name type="scientific">Zhouia spongiae</name>
    <dbReference type="NCBI Taxonomy" id="2202721"/>
    <lineage>
        <taxon>Bacteria</taxon>
        <taxon>Pseudomonadati</taxon>
        <taxon>Bacteroidota</taxon>
        <taxon>Flavobacteriia</taxon>
        <taxon>Flavobacteriales</taxon>
        <taxon>Flavobacteriaceae</taxon>
        <taxon>Zhouia</taxon>
    </lineage>
</organism>
<gene>
    <name evidence="5" type="ORF">MQE36_12795</name>
</gene>
<dbReference type="Proteomes" id="UP000829476">
    <property type="component" value="Chromosome"/>
</dbReference>
<dbReference type="Gene3D" id="2.60.40.2030">
    <property type="match status" value="1"/>
</dbReference>
<keyword evidence="3" id="KW-0106">Calcium</keyword>
<keyword evidence="1" id="KW-0732">Signal</keyword>